<dbReference type="EMBL" id="SNRW01007008">
    <property type="protein sequence ID" value="KAA6382012.1"/>
    <property type="molecule type" value="Genomic_DNA"/>
</dbReference>
<dbReference type="SMART" id="SM00239">
    <property type="entry name" value="C2"/>
    <property type="match status" value="2"/>
</dbReference>
<proteinExistence type="predicted"/>
<reference evidence="4 5" key="1">
    <citation type="submission" date="2019-03" db="EMBL/GenBank/DDBJ databases">
        <title>Single cell metagenomics reveals metabolic interactions within the superorganism composed of flagellate Streblomastix strix and complex community of Bacteroidetes bacteria on its surface.</title>
        <authorList>
            <person name="Treitli S.C."/>
            <person name="Kolisko M."/>
            <person name="Husnik F."/>
            <person name="Keeling P."/>
            <person name="Hampl V."/>
        </authorList>
    </citation>
    <scope>NUCLEOTIDE SEQUENCE [LARGE SCALE GENOMIC DNA]</scope>
    <source>
        <strain evidence="4">ST1C</strain>
    </source>
</reference>
<accession>A0A5J4VHK7</accession>
<keyword evidence="2" id="KW-0106">Calcium</keyword>
<dbReference type="Gene3D" id="2.60.40.150">
    <property type="entry name" value="C2 domain"/>
    <property type="match status" value="2"/>
</dbReference>
<dbReference type="PANTHER" id="PTHR45911">
    <property type="entry name" value="C2 DOMAIN-CONTAINING PROTEIN"/>
    <property type="match status" value="1"/>
</dbReference>
<dbReference type="PANTHER" id="PTHR45911:SF4">
    <property type="entry name" value="MULTIPLE C2 AND TRANSMEMBRANE DOMAIN-CONTAINING PROTEIN"/>
    <property type="match status" value="1"/>
</dbReference>
<sequence length="305" mass="35282">MANITQEQQNEDGNIQKAFERFPEPEFYSGKVIIKVIGVKNVAAMDSNGKSDPYIVLKFQGQEFKTKKVKDTLNAEYNETFTFSFNPGVSKEREVLLELWDYDTFSDNDLIGRLNVPIKQYLDSTQLVTIPFIGADKLYGQNVGIVDLNVQYEMDEDERKKRDIRSEQREQFMQELMMNEWNEGDQQQQVIPKSIEVPIAVQQQTGTNQFYKGKVEVTVFGLKNISVMETNEKADPYVKAILADQEGQTKKVKESINAEFNETFIFEFDPNETEDREVQFEIWDFDESIGDDDLIGQLNIPKDKK</sequence>
<dbReference type="GO" id="GO:0005509">
    <property type="term" value="F:calcium ion binding"/>
    <property type="evidence" value="ECO:0007669"/>
    <property type="project" value="TreeGrafter"/>
</dbReference>
<evidence type="ECO:0000313" key="5">
    <source>
        <dbReference type="Proteomes" id="UP000324800"/>
    </source>
</evidence>
<evidence type="ECO:0000313" key="4">
    <source>
        <dbReference type="EMBL" id="KAA6382012.1"/>
    </source>
</evidence>
<evidence type="ECO:0000256" key="2">
    <source>
        <dbReference type="ARBA" id="ARBA00022837"/>
    </source>
</evidence>
<dbReference type="Proteomes" id="UP000324800">
    <property type="component" value="Unassembled WGS sequence"/>
</dbReference>
<dbReference type="InterPro" id="IPR000008">
    <property type="entry name" value="C2_dom"/>
</dbReference>
<evidence type="ECO:0000259" key="3">
    <source>
        <dbReference type="PROSITE" id="PS50004"/>
    </source>
</evidence>
<dbReference type="CDD" id="cd00030">
    <property type="entry name" value="C2"/>
    <property type="match status" value="2"/>
</dbReference>
<feature type="domain" description="C2" evidence="3">
    <location>
        <begin position="193"/>
        <end position="305"/>
    </location>
</feature>
<comment type="caution">
    <text evidence="4">The sequence shown here is derived from an EMBL/GenBank/DDBJ whole genome shotgun (WGS) entry which is preliminary data.</text>
</comment>
<feature type="domain" description="C2" evidence="3">
    <location>
        <begin position="11"/>
        <end position="132"/>
    </location>
</feature>
<dbReference type="InterPro" id="IPR035892">
    <property type="entry name" value="C2_domain_sf"/>
</dbReference>
<dbReference type="SUPFAM" id="SSF49562">
    <property type="entry name" value="C2 domain (Calcium/lipid-binding domain, CaLB)"/>
    <property type="match status" value="2"/>
</dbReference>
<evidence type="ECO:0000256" key="1">
    <source>
        <dbReference type="ARBA" id="ARBA00022723"/>
    </source>
</evidence>
<name>A0A5J4VHK7_9EUKA</name>
<dbReference type="GO" id="GO:0016020">
    <property type="term" value="C:membrane"/>
    <property type="evidence" value="ECO:0007669"/>
    <property type="project" value="TreeGrafter"/>
</dbReference>
<protein>
    <recommendedName>
        <fullName evidence="3">C2 domain-containing protein</fullName>
    </recommendedName>
</protein>
<dbReference type="PRINTS" id="PR00360">
    <property type="entry name" value="C2DOMAIN"/>
</dbReference>
<organism evidence="4 5">
    <name type="scientific">Streblomastix strix</name>
    <dbReference type="NCBI Taxonomy" id="222440"/>
    <lineage>
        <taxon>Eukaryota</taxon>
        <taxon>Metamonada</taxon>
        <taxon>Preaxostyla</taxon>
        <taxon>Oxymonadida</taxon>
        <taxon>Streblomastigidae</taxon>
        <taxon>Streblomastix</taxon>
    </lineage>
</organism>
<dbReference type="Pfam" id="PF00168">
    <property type="entry name" value="C2"/>
    <property type="match status" value="2"/>
</dbReference>
<dbReference type="PROSITE" id="PS50004">
    <property type="entry name" value="C2"/>
    <property type="match status" value="2"/>
</dbReference>
<dbReference type="OrthoDB" id="419768at2759"/>
<dbReference type="AlphaFoldDB" id="A0A5J4VHK7"/>
<keyword evidence="1" id="KW-0479">Metal-binding</keyword>
<gene>
    <name evidence="4" type="ORF">EZS28_022462</name>
</gene>